<dbReference type="EMBL" id="VTXP01000021">
    <property type="protein sequence ID" value="NOJ25820.1"/>
    <property type="molecule type" value="Genomic_DNA"/>
</dbReference>
<reference evidence="2 3" key="1">
    <citation type="submission" date="2019-09" db="EMBL/GenBank/DDBJ databases">
        <title>Draft genome sequencing and comparative genomics of hatchery-associated Vibrios.</title>
        <authorList>
            <person name="Kehlet-Delgado H."/>
            <person name="Mueller R.S."/>
        </authorList>
    </citation>
    <scope>NUCLEOTIDE SEQUENCE [LARGE SCALE GENOMIC DNA]</scope>
    <source>
        <strain evidence="2 3">09-121-3</strain>
    </source>
</reference>
<feature type="signal peptide" evidence="1">
    <location>
        <begin position="1"/>
        <end position="23"/>
    </location>
</feature>
<dbReference type="SUPFAM" id="SSF53850">
    <property type="entry name" value="Periplasmic binding protein-like II"/>
    <property type="match status" value="1"/>
</dbReference>
<dbReference type="Gene3D" id="3.40.190.10">
    <property type="entry name" value="Periplasmic binding protein-like II"/>
    <property type="match status" value="2"/>
</dbReference>
<comment type="caution">
    <text evidence="2">The sequence shown here is derived from an EMBL/GenBank/DDBJ whole genome shotgun (WGS) entry which is preliminary data.</text>
</comment>
<evidence type="ECO:0000313" key="2">
    <source>
        <dbReference type="EMBL" id="NOJ25820.1"/>
    </source>
</evidence>
<dbReference type="AlphaFoldDB" id="A0AAP6ZPI7"/>
<sequence length="259" mass="29237">MNQLTRKLCLFLAMASISIHVSATTTIRLAYSDVESYPFQMGDGADVANPPGLALDVLNQVAKKLDLNIEYIRLPGKRVLQDIGAGKVDGGFIFSYNSQRAKYARYPTSDGQPDGSKRIATIGYYFYTLDDKQLNWDGENLADTDQKVGAHLGFSIVRELKKKQLKVHEVKTTEQLFNMLQLDRLSAIAVQDTMAQQFLSSQKISNIKQVQPAITTKNYYLVLSHDFVDVNPELARKIWSEIEELRDDTFSNQGNKYLE</sequence>
<name>A0AAP6ZPI7_9VIBR</name>
<evidence type="ECO:0000313" key="3">
    <source>
        <dbReference type="Proteomes" id="UP000576645"/>
    </source>
</evidence>
<dbReference type="RefSeq" id="WP_171354097.1">
    <property type="nucleotide sequence ID" value="NZ_VTXP01000021.1"/>
</dbReference>
<organism evidence="2 3">
    <name type="scientific">Vibrio coralliilyticus</name>
    <dbReference type="NCBI Taxonomy" id="190893"/>
    <lineage>
        <taxon>Bacteria</taxon>
        <taxon>Pseudomonadati</taxon>
        <taxon>Pseudomonadota</taxon>
        <taxon>Gammaproteobacteria</taxon>
        <taxon>Vibrionales</taxon>
        <taxon>Vibrionaceae</taxon>
        <taxon>Vibrio</taxon>
    </lineage>
</organism>
<evidence type="ECO:0000256" key="1">
    <source>
        <dbReference type="SAM" id="SignalP"/>
    </source>
</evidence>
<dbReference type="Proteomes" id="UP000576645">
    <property type="component" value="Unassembled WGS sequence"/>
</dbReference>
<protein>
    <submittedName>
        <fullName evidence="2">Amino acid ABC transporter substrate-binding protein</fullName>
    </submittedName>
</protein>
<accession>A0AAP6ZPI7</accession>
<keyword evidence="1" id="KW-0732">Signal</keyword>
<feature type="chain" id="PRO_5043026824" evidence="1">
    <location>
        <begin position="24"/>
        <end position="259"/>
    </location>
</feature>
<gene>
    <name evidence="2" type="ORF">F0238_24160</name>
</gene>
<proteinExistence type="predicted"/>